<dbReference type="Gene3D" id="2.60.40.1610">
    <property type="entry name" value="Domain of unknown function DUF1254"/>
    <property type="match status" value="1"/>
</dbReference>
<dbReference type="Pfam" id="PF06742">
    <property type="entry name" value="DUF1214"/>
    <property type="match status" value="1"/>
</dbReference>
<dbReference type="EMBL" id="BAABFB010000017">
    <property type="protein sequence ID" value="GAA4472469.1"/>
    <property type="molecule type" value="Genomic_DNA"/>
</dbReference>
<dbReference type="InterPro" id="IPR010679">
    <property type="entry name" value="DUF1254"/>
</dbReference>
<dbReference type="Gene3D" id="1.10.3360.10">
    <property type="entry name" value="VPA0735-like domain"/>
    <property type="match status" value="1"/>
</dbReference>
<evidence type="ECO:0000313" key="4">
    <source>
        <dbReference type="Proteomes" id="UP001501183"/>
    </source>
</evidence>
<organism evidence="3 4">
    <name type="scientific">Rhodococcus olei</name>
    <dbReference type="NCBI Taxonomy" id="2161675"/>
    <lineage>
        <taxon>Bacteria</taxon>
        <taxon>Bacillati</taxon>
        <taxon>Actinomycetota</taxon>
        <taxon>Actinomycetes</taxon>
        <taxon>Mycobacteriales</taxon>
        <taxon>Nocardiaceae</taxon>
        <taxon>Rhodococcus</taxon>
    </lineage>
</organism>
<accession>A0ABP8NUW9</accession>
<protein>
    <submittedName>
        <fullName evidence="3">DUF1254 domain-containing protein</fullName>
    </submittedName>
</protein>
<dbReference type="Pfam" id="PF06863">
    <property type="entry name" value="DUF1254"/>
    <property type="match status" value="1"/>
</dbReference>
<dbReference type="Proteomes" id="UP001501183">
    <property type="component" value="Unassembled WGS sequence"/>
</dbReference>
<dbReference type="RefSeq" id="WP_345341718.1">
    <property type="nucleotide sequence ID" value="NZ_BAABFB010000017.1"/>
</dbReference>
<dbReference type="PANTHER" id="PTHR36509">
    <property type="entry name" value="BLL3101 PROTEIN"/>
    <property type="match status" value="1"/>
</dbReference>
<dbReference type="InterPro" id="IPR010621">
    <property type="entry name" value="DUF1214"/>
</dbReference>
<evidence type="ECO:0000259" key="1">
    <source>
        <dbReference type="Pfam" id="PF06742"/>
    </source>
</evidence>
<feature type="domain" description="DUF1254" evidence="2">
    <location>
        <begin position="91"/>
        <end position="186"/>
    </location>
</feature>
<name>A0ABP8NUW9_9NOCA</name>
<evidence type="ECO:0000259" key="2">
    <source>
        <dbReference type="Pfam" id="PF06863"/>
    </source>
</evidence>
<reference evidence="4" key="1">
    <citation type="journal article" date="2019" name="Int. J. Syst. Evol. Microbiol.">
        <title>The Global Catalogue of Microorganisms (GCM) 10K type strain sequencing project: providing services to taxonomists for standard genome sequencing and annotation.</title>
        <authorList>
            <consortium name="The Broad Institute Genomics Platform"/>
            <consortium name="The Broad Institute Genome Sequencing Center for Infectious Disease"/>
            <person name="Wu L."/>
            <person name="Ma J."/>
        </authorList>
    </citation>
    <scope>NUCLEOTIDE SEQUENCE [LARGE SCALE GENOMIC DNA]</scope>
    <source>
        <strain evidence="4">JCM 32206</strain>
    </source>
</reference>
<dbReference type="Gene3D" id="2.60.120.600">
    <property type="entry name" value="Domain of unknown function DUF1214, C-terminal domain"/>
    <property type="match status" value="1"/>
</dbReference>
<feature type="domain" description="DUF1214" evidence="1">
    <location>
        <begin position="349"/>
        <end position="455"/>
    </location>
</feature>
<proteinExistence type="predicted"/>
<keyword evidence="4" id="KW-1185">Reference proteome</keyword>
<dbReference type="SUPFAM" id="SSF160935">
    <property type="entry name" value="VPA0735-like"/>
    <property type="match status" value="1"/>
</dbReference>
<gene>
    <name evidence="3" type="ORF">GCM10023094_04580</name>
</gene>
<dbReference type="InterPro" id="IPR037050">
    <property type="entry name" value="DUF1254_sf"/>
</dbReference>
<sequence>MTEPAADLTRALEGIGVPDRITTPIGTFEFFDGVPRPDTTRNLYDGLDHLRGVEVFLNAVPGASLVAMRRGLRSVGIDGLGVIGITEPRANSGSYFLTPNTETTYATMFIDLHDGPVVIEPPTESLCVVDDFWFRYVADMGIAGPDRGAGGKYLFLPPGYDGAEPEGYFVYRTPTFTNWVVLRALGGVEAIKQTRVYRLSDAASPPEPRFVNLAELTFNTVHANDFSFFEEVDELVQEEPADAIDPERAGQLAAIGIRHGRTFAPDDRLRAILDTAARTAAGISRALVYFPRNREGFVFEDSSWKEAFVGGSHEFLAGHARLLDARTRFHYFATVITPAMAHAQVGAGSAYAYTAEDAQGRILDGGKTYRLTLPPNPPAKNFWSVDVYDTQTRSLLQTDNPYPSLMSLSGTVATEPDGSTVLWFGPTAPSGKESNWIQTVPGKSWFPMLRLYGPLQPWFDKEWQPSELDEVRAS</sequence>
<comment type="caution">
    <text evidence="3">The sequence shown here is derived from an EMBL/GenBank/DDBJ whole genome shotgun (WGS) entry which is preliminary data.</text>
</comment>
<dbReference type="InterPro" id="IPR037049">
    <property type="entry name" value="DUF1214_C_sf"/>
</dbReference>
<evidence type="ECO:0000313" key="3">
    <source>
        <dbReference type="EMBL" id="GAA4472469.1"/>
    </source>
</evidence>
<dbReference type="PANTHER" id="PTHR36509:SF3">
    <property type="entry name" value="SIGNAL PEPTIDE PROTEIN"/>
    <property type="match status" value="1"/>
</dbReference>